<evidence type="ECO:0000256" key="1">
    <source>
        <dbReference type="ARBA" id="ARBA00001966"/>
    </source>
</evidence>
<evidence type="ECO:0000256" key="5">
    <source>
        <dbReference type="ARBA" id="ARBA00023004"/>
    </source>
</evidence>
<dbReference type="Gene3D" id="3.20.20.70">
    <property type="entry name" value="Aldolase class I"/>
    <property type="match status" value="1"/>
</dbReference>
<evidence type="ECO:0000313" key="9">
    <source>
        <dbReference type="Proteomes" id="UP000290092"/>
    </source>
</evidence>
<dbReference type="InterPro" id="IPR050377">
    <property type="entry name" value="Radical_SAM_PqqE_MftC-like"/>
</dbReference>
<dbReference type="RefSeq" id="WP_114842958.1">
    <property type="nucleotide sequence ID" value="NZ_CP031219.1"/>
</dbReference>
<dbReference type="GO" id="GO:0051536">
    <property type="term" value="F:iron-sulfur cluster binding"/>
    <property type="evidence" value="ECO:0007669"/>
    <property type="project" value="UniProtKB-KW"/>
</dbReference>
<dbReference type="KEGG" id="amyt:AMYT_2613"/>
<dbReference type="InterPro" id="IPR013785">
    <property type="entry name" value="Aldolase_TIM"/>
</dbReference>
<dbReference type="Pfam" id="PF04055">
    <property type="entry name" value="Radical_SAM"/>
    <property type="match status" value="1"/>
</dbReference>
<dbReference type="AlphaFoldDB" id="A0AAX2AK13"/>
<keyword evidence="5" id="KW-0408">Iron</keyword>
<evidence type="ECO:0000256" key="4">
    <source>
        <dbReference type="ARBA" id="ARBA00022723"/>
    </source>
</evidence>
<gene>
    <name evidence="8" type="ORF">CP985_00100</name>
</gene>
<keyword evidence="4" id="KW-0479">Metal-binding</keyword>
<dbReference type="InterPro" id="IPR006638">
    <property type="entry name" value="Elp3/MiaA/NifB-like_rSAM"/>
</dbReference>
<evidence type="ECO:0000259" key="7">
    <source>
        <dbReference type="PROSITE" id="PS51918"/>
    </source>
</evidence>
<dbReference type="PROSITE" id="PS51918">
    <property type="entry name" value="RADICAL_SAM"/>
    <property type="match status" value="1"/>
</dbReference>
<dbReference type="SFLD" id="SFLDS00029">
    <property type="entry name" value="Radical_SAM"/>
    <property type="match status" value="1"/>
</dbReference>
<dbReference type="InterPro" id="IPR058240">
    <property type="entry name" value="rSAM_sf"/>
</dbReference>
<proteinExistence type="predicted"/>
<comment type="cofactor">
    <cofactor evidence="1">
        <name>[4Fe-4S] cluster</name>
        <dbReference type="ChEBI" id="CHEBI:49883"/>
    </cofactor>
</comment>
<name>A0AAX2AK13_9BACT</name>
<dbReference type="InterPro" id="IPR034391">
    <property type="entry name" value="AdoMet-like_SPASM_containing"/>
</dbReference>
<dbReference type="Proteomes" id="UP000290092">
    <property type="component" value="Unassembled WGS sequence"/>
</dbReference>
<dbReference type="SFLD" id="SFLDG01067">
    <property type="entry name" value="SPASM/twitch_domain_containing"/>
    <property type="match status" value="1"/>
</dbReference>
<accession>A0AAX2AK13</accession>
<dbReference type="GO" id="GO:0003824">
    <property type="term" value="F:catalytic activity"/>
    <property type="evidence" value="ECO:0007669"/>
    <property type="project" value="InterPro"/>
</dbReference>
<protein>
    <recommendedName>
        <fullName evidence="7">Radical SAM core domain-containing protein</fullName>
    </recommendedName>
</protein>
<evidence type="ECO:0000256" key="3">
    <source>
        <dbReference type="ARBA" id="ARBA00022691"/>
    </source>
</evidence>
<dbReference type="SUPFAM" id="SSF102114">
    <property type="entry name" value="Radical SAM enzymes"/>
    <property type="match status" value="1"/>
</dbReference>
<dbReference type="Pfam" id="PF13186">
    <property type="entry name" value="SPASM"/>
    <property type="match status" value="1"/>
</dbReference>
<keyword evidence="3" id="KW-0949">S-adenosyl-L-methionine</keyword>
<dbReference type="PANTHER" id="PTHR11228:SF7">
    <property type="entry name" value="PQQA PEPTIDE CYCLASE"/>
    <property type="match status" value="1"/>
</dbReference>
<dbReference type="EMBL" id="NXID01000001">
    <property type="protein sequence ID" value="RXK17045.1"/>
    <property type="molecule type" value="Genomic_DNA"/>
</dbReference>
<keyword evidence="6" id="KW-0411">Iron-sulfur</keyword>
<evidence type="ECO:0000313" key="8">
    <source>
        <dbReference type="EMBL" id="RXK17045.1"/>
    </source>
</evidence>
<dbReference type="SFLD" id="SFLDG01387">
    <property type="entry name" value="BtrN-like_SPASM_domain_contain"/>
    <property type="match status" value="1"/>
</dbReference>
<keyword evidence="2" id="KW-0004">4Fe-4S</keyword>
<dbReference type="CDD" id="cd21109">
    <property type="entry name" value="SPASM"/>
    <property type="match status" value="1"/>
</dbReference>
<comment type="caution">
    <text evidence="8">The sequence shown here is derived from an EMBL/GenBank/DDBJ whole genome shotgun (WGS) entry which is preliminary data.</text>
</comment>
<dbReference type="PANTHER" id="PTHR11228">
    <property type="entry name" value="RADICAL SAM DOMAIN PROTEIN"/>
    <property type="match status" value="1"/>
</dbReference>
<feature type="domain" description="Radical SAM core" evidence="7">
    <location>
        <begin position="91"/>
        <end position="314"/>
    </location>
</feature>
<dbReference type="CDD" id="cd01335">
    <property type="entry name" value="Radical_SAM"/>
    <property type="match status" value="1"/>
</dbReference>
<dbReference type="GO" id="GO:0046872">
    <property type="term" value="F:metal ion binding"/>
    <property type="evidence" value="ECO:0007669"/>
    <property type="project" value="UniProtKB-KW"/>
</dbReference>
<reference evidence="8 9" key="1">
    <citation type="submission" date="2017-09" db="EMBL/GenBank/DDBJ databases">
        <title>Genomics of the genus Arcobacter.</title>
        <authorList>
            <person name="Perez-Cataluna A."/>
            <person name="Figueras M.J."/>
            <person name="Salas-Masso N."/>
        </authorList>
    </citation>
    <scope>NUCLEOTIDE SEQUENCE [LARGE SCALE GENOMIC DNA]</scope>
    <source>
        <strain evidence="8 9">CECT 7386</strain>
    </source>
</reference>
<dbReference type="InterPro" id="IPR023885">
    <property type="entry name" value="4Fe4S-binding_SPASM_dom"/>
</dbReference>
<evidence type="ECO:0000256" key="2">
    <source>
        <dbReference type="ARBA" id="ARBA00022485"/>
    </source>
</evidence>
<dbReference type="SMART" id="SM00729">
    <property type="entry name" value="Elp3"/>
    <property type="match status" value="1"/>
</dbReference>
<dbReference type="InterPro" id="IPR007197">
    <property type="entry name" value="rSAM"/>
</dbReference>
<keyword evidence="9" id="KW-1185">Reference proteome</keyword>
<sequence>MLISEEEFVNKYSQEEFINFIEKIKNYVKHPEILEKEILEKDEKTINSLTFPKPDEFSYYLTRYKGLLEDERRLKNFFISLKQPRNELKRDYLPTILDIEPISRCNFRCIMCQLSGWKNAQRSEDLKIEDYKELIDSQYGLTEIKLQGIGEPLLHPDFFEMVKYAVSKKIWVRTTINGSLLHNENFKRLIDSGINDIQISFDGATKEIFEKIRKKSNFEQVVENVTLLNTYANKLNKNVTNMWVLLQEYNKHQILDFIKIAQKMQFKKMTFSIGLGFWGQEKWEKTNKKRVAKDAFSEKIKQELIELKKSSNIDITIWDLQSKFSTKEEKTLCPWPFNRYFIGSDMRISPCCMIANPDIYSLGNQKEIKTWNTQEFINFREKHLLGQIPDVCKNCYE</sequence>
<evidence type="ECO:0000256" key="6">
    <source>
        <dbReference type="ARBA" id="ARBA00023014"/>
    </source>
</evidence>
<organism evidence="8 9">
    <name type="scientific">Malaciobacter mytili LMG 24559</name>
    <dbReference type="NCBI Taxonomy" id="1032238"/>
    <lineage>
        <taxon>Bacteria</taxon>
        <taxon>Pseudomonadati</taxon>
        <taxon>Campylobacterota</taxon>
        <taxon>Epsilonproteobacteria</taxon>
        <taxon>Campylobacterales</taxon>
        <taxon>Arcobacteraceae</taxon>
        <taxon>Malaciobacter</taxon>
    </lineage>
</organism>